<dbReference type="Proteomes" id="UP000281547">
    <property type="component" value="Unassembled WGS sequence"/>
</dbReference>
<keyword evidence="5 6" id="KW-0472">Membrane</keyword>
<evidence type="ECO:0000313" key="8">
    <source>
        <dbReference type="EMBL" id="RUT34694.1"/>
    </source>
</evidence>
<dbReference type="AlphaFoldDB" id="A0A433XKZ2"/>
<feature type="transmembrane region" description="Helical" evidence="6">
    <location>
        <begin position="292"/>
        <end position="311"/>
    </location>
</feature>
<dbReference type="SUPFAM" id="SSF103481">
    <property type="entry name" value="Multidrug resistance efflux transporter EmrE"/>
    <property type="match status" value="2"/>
</dbReference>
<dbReference type="PANTHER" id="PTHR32322:SF2">
    <property type="entry name" value="EAMA DOMAIN-CONTAINING PROTEIN"/>
    <property type="match status" value="1"/>
</dbReference>
<feature type="transmembrane region" description="Helical" evidence="6">
    <location>
        <begin position="82"/>
        <end position="106"/>
    </location>
</feature>
<comment type="caution">
    <text evidence="8">The sequence shown here is derived from an EMBL/GenBank/DDBJ whole genome shotgun (WGS) entry which is preliminary data.</text>
</comment>
<comment type="similarity">
    <text evidence="2">Belongs to the EamA transporter family.</text>
</comment>
<evidence type="ECO:0000256" key="6">
    <source>
        <dbReference type="SAM" id="Phobius"/>
    </source>
</evidence>
<evidence type="ECO:0000256" key="1">
    <source>
        <dbReference type="ARBA" id="ARBA00004141"/>
    </source>
</evidence>
<dbReference type="Pfam" id="PF00892">
    <property type="entry name" value="EamA"/>
    <property type="match status" value="2"/>
</dbReference>
<proteinExistence type="inferred from homology"/>
<feature type="transmembrane region" description="Helical" evidence="6">
    <location>
        <begin position="112"/>
        <end position="129"/>
    </location>
</feature>
<feature type="transmembrane region" description="Helical" evidence="6">
    <location>
        <begin position="136"/>
        <end position="154"/>
    </location>
</feature>
<evidence type="ECO:0000256" key="2">
    <source>
        <dbReference type="ARBA" id="ARBA00007362"/>
    </source>
</evidence>
<feature type="domain" description="EamA" evidence="7">
    <location>
        <begin position="168"/>
        <end position="306"/>
    </location>
</feature>
<evidence type="ECO:0000256" key="4">
    <source>
        <dbReference type="ARBA" id="ARBA00022989"/>
    </source>
</evidence>
<reference evidence="8 9" key="1">
    <citation type="journal article" date="2016" name="Int. J. Syst. Evol. Microbiol.">
        <title>Arsenicitalea aurantiaca gen. nov., sp. nov., a new member of the family Hyphomicrobiaceae, isolated from high-arsenic sediment.</title>
        <authorList>
            <person name="Mu Y."/>
            <person name="Zhou L."/>
            <person name="Zeng X.C."/>
            <person name="Liu L."/>
            <person name="Pan Y."/>
            <person name="Chen X."/>
            <person name="Wang J."/>
            <person name="Li S."/>
            <person name="Li W.J."/>
            <person name="Wang Y."/>
        </authorList>
    </citation>
    <scope>NUCLEOTIDE SEQUENCE [LARGE SCALE GENOMIC DNA]</scope>
    <source>
        <strain evidence="8 9">42-50</strain>
    </source>
</reference>
<dbReference type="PANTHER" id="PTHR32322">
    <property type="entry name" value="INNER MEMBRANE TRANSPORTER"/>
    <property type="match status" value="1"/>
</dbReference>
<evidence type="ECO:0000256" key="3">
    <source>
        <dbReference type="ARBA" id="ARBA00022692"/>
    </source>
</evidence>
<protein>
    <submittedName>
        <fullName evidence="8">DMT family transporter</fullName>
    </submittedName>
</protein>
<name>A0A433XKZ2_9HYPH</name>
<keyword evidence="3 6" id="KW-0812">Transmembrane</keyword>
<dbReference type="GO" id="GO:0016020">
    <property type="term" value="C:membrane"/>
    <property type="evidence" value="ECO:0007669"/>
    <property type="project" value="UniProtKB-SubCell"/>
</dbReference>
<dbReference type="InterPro" id="IPR050638">
    <property type="entry name" value="AA-Vitamin_Transporters"/>
</dbReference>
<evidence type="ECO:0000256" key="5">
    <source>
        <dbReference type="ARBA" id="ARBA00023136"/>
    </source>
</evidence>
<comment type="subcellular location">
    <subcellularLocation>
        <location evidence="1">Membrane</location>
        <topology evidence="1">Multi-pass membrane protein</topology>
    </subcellularLocation>
</comment>
<organism evidence="8 9">
    <name type="scientific">Arsenicitalea aurantiaca</name>
    <dbReference type="NCBI Taxonomy" id="1783274"/>
    <lineage>
        <taxon>Bacteria</taxon>
        <taxon>Pseudomonadati</taxon>
        <taxon>Pseudomonadota</taxon>
        <taxon>Alphaproteobacteria</taxon>
        <taxon>Hyphomicrobiales</taxon>
        <taxon>Devosiaceae</taxon>
        <taxon>Arsenicitalea</taxon>
    </lineage>
</organism>
<keyword evidence="9" id="KW-1185">Reference proteome</keyword>
<feature type="transmembrane region" description="Helical" evidence="6">
    <location>
        <begin position="234"/>
        <end position="254"/>
    </location>
</feature>
<sequence>MTIPRPVKPQSPLEGLFSSPYLLLLLTTAFWGGNVVAGKAAVGHIDPYALMILRWGGALLAVLPFAIGPVRRDWPVLREKWWLLFFYGALGYALFNVLVYGAAYYTSGVNTALDQVAVNIFVMILNFAIFRIRVRALQLVGVALTILGVAITATHGELSRLLELDINFGDLLVIIASFGYAVYSLTLRFRPATNWLSFLVFTFLGALIASIVFQFILGGGFGAFIAALPTITPTGWAIVLYTMIFPSIISQMFYVRSIELIGTNRASLFINLIPFFGALGSILILGEALMPFHMVAGILILCGIVLAEWAARK</sequence>
<dbReference type="InterPro" id="IPR037185">
    <property type="entry name" value="EmrE-like"/>
</dbReference>
<keyword evidence="4 6" id="KW-1133">Transmembrane helix</keyword>
<dbReference type="OrthoDB" id="9806889at2"/>
<dbReference type="InterPro" id="IPR000620">
    <property type="entry name" value="EamA_dom"/>
</dbReference>
<dbReference type="EMBL" id="RZNJ01000001">
    <property type="protein sequence ID" value="RUT34694.1"/>
    <property type="molecule type" value="Genomic_DNA"/>
</dbReference>
<feature type="transmembrane region" description="Helical" evidence="6">
    <location>
        <begin position="21"/>
        <end position="42"/>
    </location>
</feature>
<dbReference type="RefSeq" id="WP_127186813.1">
    <property type="nucleotide sequence ID" value="NZ_RZNJ01000001.1"/>
</dbReference>
<gene>
    <name evidence="8" type="ORF">EMQ25_01655</name>
</gene>
<feature type="transmembrane region" description="Helical" evidence="6">
    <location>
        <begin position="48"/>
        <end position="70"/>
    </location>
</feature>
<evidence type="ECO:0000313" key="9">
    <source>
        <dbReference type="Proteomes" id="UP000281547"/>
    </source>
</evidence>
<feature type="transmembrane region" description="Helical" evidence="6">
    <location>
        <begin position="166"/>
        <end position="183"/>
    </location>
</feature>
<evidence type="ECO:0000259" key="7">
    <source>
        <dbReference type="Pfam" id="PF00892"/>
    </source>
</evidence>
<feature type="transmembrane region" description="Helical" evidence="6">
    <location>
        <begin position="266"/>
        <end position="286"/>
    </location>
</feature>
<accession>A0A433XKZ2</accession>
<feature type="domain" description="EamA" evidence="7">
    <location>
        <begin position="21"/>
        <end position="153"/>
    </location>
</feature>
<feature type="transmembrane region" description="Helical" evidence="6">
    <location>
        <begin position="195"/>
        <end position="228"/>
    </location>
</feature>